<dbReference type="SUPFAM" id="SSF103025">
    <property type="entry name" value="Folate-binding domain"/>
    <property type="match status" value="1"/>
</dbReference>
<feature type="domain" description="GCVT N-terminal" evidence="1">
    <location>
        <begin position="190"/>
        <end position="375"/>
    </location>
</feature>
<dbReference type="PANTHER" id="PTHR43757:SF2">
    <property type="entry name" value="AMINOMETHYLTRANSFERASE, MITOCHONDRIAL"/>
    <property type="match status" value="1"/>
</dbReference>
<feature type="non-terminal residue" evidence="2">
    <location>
        <position position="375"/>
    </location>
</feature>
<proteinExistence type="predicted"/>
<dbReference type="Proteomes" id="UP000601435">
    <property type="component" value="Unassembled WGS sequence"/>
</dbReference>
<dbReference type="EMBL" id="CAJNJA010049272">
    <property type="protein sequence ID" value="CAE7836472.1"/>
    <property type="molecule type" value="Genomic_DNA"/>
</dbReference>
<accession>A0A812ZNS4</accession>
<dbReference type="InterPro" id="IPR006222">
    <property type="entry name" value="GCVT_N"/>
</dbReference>
<sequence length="375" mass="39910">MTRFVPGGRDLTEVDFRARLADVRAECATDEEEIELALQVILSASRGPANAEGAATFDYFVAVASRDEEILARDAYSVTIPFEGNRTTVGLLDEVDVAIPLAEGQTGREYRIFVGLALTAEANGPGGTDTTPLESGRRGQSLRFGDRGGLELSAAVVGGAFKALKDTRRTRMTETTPETRSDPRPTPLAALHREQGGKLVDFAGALLPLQFPAGIMAEHKQCRDSAALFDVSHMGQVELTGSGVAAALERLVPGELQKLPEGRQRYTFFTNAAGGILDDLIVARLPAAPPAADADADADEEEEQEEADDLAHLRANLPGIAVRELDDRALIALQGPKAVEVLTRHAPAAGELRFLSLAEMEVAGVPALVSRSGYT</sequence>
<dbReference type="OrthoDB" id="10263536at2759"/>
<evidence type="ECO:0000313" key="2">
    <source>
        <dbReference type="EMBL" id="CAE7836472.1"/>
    </source>
</evidence>
<gene>
    <name evidence="2" type="primary">gcvT</name>
    <name evidence="2" type="ORF">SNEC2469_LOCUS25173</name>
</gene>
<keyword evidence="3" id="KW-1185">Reference proteome</keyword>
<dbReference type="Pfam" id="PF01571">
    <property type="entry name" value="GCV_T"/>
    <property type="match status" value="1"/>
</dbReference>
<dbReference type="PANTHER" id="PTHR43757">
    <property type="entry name" value="AMINOMETHYLTRANSFERASE"/>
    <property type="match status" value="1"/>
</dbReference>
<dbReference type="InterPro" id="IPR027266">
    <property type="entry name" value="TrmE/GcvT-like"/>
</dbReference>
<protein>
    <submittedName>
        <fullName evidence="2">GcvT protein</fullName>
    </submittedName>
</protein>
<dbReference type="AlphaFoldDB" id="A0A812ZNS4"/>
<comment type="caution">
    <text evidence="2">The sequence shown here is derived from an EMBL/GenBank/DDBJ whole genome shotgun (WGS) entry which is preliminary data.</text>
</comment>
<evidence type="ECO:0000313" key="3">
    <source>
        <dbReference type="Proteomes" id="UP000601435"/>
    </source>
</evidence>
<dbReference type="InterPro" id="IPR028896">
    <property type="entry name" value="GcvT/YgfZ/DmdA"/>
</dbReference>
<organism evidence="2 3">
    <name type="scientific">Symbiodinium necroappetens</name>
    <dbReference type="NCBI Taxonomy" id="1628268"/>
    <lineage>
        <taxon>Eukaryota</taxon>
        <taxon>Sar</taxon>
        <taxon>Alveolata</taxon>
        <taxon>Dinophyceae</taxon>
        <taxon>Suessiales</taxon>
        <taxon>Symbiodiniaceae</taxon>
        <taxon>Symbiodinium</taxon>
    </lineage>
</organism>
<dbReference type="Gene3D" id="3.30.1360.120">
    <property type="entry name" value="Probable tRNA modification gtpase trme, domain 1"/>
    <property type="match status" value="1"/>
</dbReference>
<name>A0A812ZNS4_9DINO</name>
<reference evidence="2" key="1">
    <citation type="submission" date="2021-02" db="EMBL/GenBank/DDBJ databases">
        <authorList>
            <person name="Dougan E. K."/>
            <person name="Rhodes N."/>
            <person name="Thang M."/>
            <person name="Chan C."/>
        </authorList>
    </citation>
    <scope>NUCLEOTIDE SEQUENCE</scope>
</reference>
<evidence type="ECO:0000259" key="1">
    <source>
        <dbReference type="Pfam" id="PF01571"/>
    </source>
</evidence>